<dbReference type="SUPFAM" id="SSF48371">
    <property type="entry name" value="ARM repeat"/>
    <property type="match status" value="1"/>
</dbReference>
<dbReference type="InterPro" id="IPR011989">
    <property type="entry name" value="ARM-like"/>
</dbReference>
<accession>A0A915PVW4</accession>
<dbReference type="AlphaFoldDB" id="A0A915PVW4"/>
<dbReference type="SMART" id="SM00025">
    <property type="entry name" value="Pumilio"/>
    <property type="match status" value="4"/>
</dbReference>
<keyword evidence="2" id="KW-0694">RNA-binding</keyword>
<protein>
    <submittedName>
        <fullName evidence="7">PUM-HD domain-containing protein</fullName>
    </submittedName>
</protein>
<sequence length="787" mass="90617">MLDSRLPRGHDDEVDTCAANLQITKAWRTLIRSLSSCSFRVIMKVKKREERKKKDASSKGIQWKEEKMRSARQISRKQCRKKGNDQGESQEKEFTQRGPEDDNTNPETKKKRVSFAVDLEMLKVFDRRMKLTVTPSTASPGRSIIMKKEDGPKSPSNSSAMPTSRDKESVKKIMLTHLAYGQSRDEATRTEKAKQEAVKNSAVKFAKTNSKKVAGKTGKKFQKTDCVKIRSVSTRRKLQVTRKIKERLLSMPRKERKMYVRELRRKRKPHFDLALRCKHLWEKLRSGKTNENERKKLATEIFGIVKGKVKELIFAHDTCRVVECLITNGDNNVRNALFEELIPEIISMAKSKYARFFIMKMLKHGSVAQRQIIFDGFRGHCVSLLRMSSAAQILEIAYNDYANAQQRYNIIIEFYGVDFAYFKSADKGIRTLREIIAEYPNRKTSIVKYLESILSDIVDKPQTKLSLTHRLLSDFFEFADAKQLEEMIDSLKLRIPEIVHTTDGVRTAMKCLWNSPAKARKIMLKNFKGLVTKICIEEFAHRFLIAVFDTVDDTVLVDKYFLKELLNNIGEIIKSSYGVKVMHHLIHPRDPRFCSASQVAIYKAGDRNPYSKKDSKLRYSELFSYIQKPFCNYFTENMDAVLCENHASLLVLDMLEAPTDLDLFERTVNAEDRAACYNAIASTCNREFIPSDVEQLHPIEHPQAHFVISKLLKCDSKFDIKLGDIIVKRCRNQLSSWLACNKGCFILLHILENASKQTRELVKKTLSLSAVGRYHTKGATILMQKLK</sequence>
<dbReference type="Pfam" id="PF08144">
    <property type="entry name" value="CPL"/>
    <property type="match status" value="1"/>
</dbReference>
<dbReference type="Gene3D" id="1.25.10.10">
    <property type="entry name" value="Leucine-rich Repeat Variant"/>
    <property type="match status" value="2"/>
</dbReference>
<dbReference type="InterPro" id="IPR001313">
    <property type="entry name" value="Pumilio_RNA-bd_rpt"/>
</dbReference>
<organism evidence="6 7">
    <name type="scientific">Setaria digitata</name>
    <dbReference type="NCBI Taxonomy" id="48799"/>
    <lineage>
        <taxon>Eukaryota</taxon>
        <taxon>Metazoa</taxon>
        <taxon>Ecdysozoa</taxon>
        <taxon>Nematoda</taxon>
        <taxon>Chromadorea</taxon>
        <taxon>Rhabditida</taxon>
        <taxon>Spirurina</taxon>
        <taxon>Spiruromorpha</taxon>
        <taxon>Filarioidea</taxon>
        <taxon>Setariidae</taxon>
        <taxon>Setaria</taxon>
    </lineage>
</organism>
<feature type="domain" description="PUM-HD" evidence="5">
    <location>
        <begin position="282"/>
        <end position="630"/>
    </location>
</feature>
<dbReference type="InterPro" id="IPR033133">
    <property type="entry name" value="PUM-HD"/>
</dbReference>
<dbReference type="InterPro" id="IPR012959">
    <property type="entry name" value="CPL_dom"/>
</dbReference>
<dbReference type="Proteomes" id="UP000887581">
    <property type="component" value="Unplaced"/>
</dbReference>
<reference evidence="7" key="1">
    <citation type="submission" date="2022-11" db="UniProtKB">
        <authorList>
            <consortium name="WormBaseParasite"/>
        </authorList>
    </citation>
    <scope>IDENTIFICATION</scope>
</reference>
<feature type="region of interest" description="Disordered" evidence="4">
    <location>
        <begin position="133"/>
        <end position="167"/>
    </location>
</feature>
<dbReference type="GO" id="GO:0006417">
    <property type="term" value="P:regulation of translation"/>
    <property type="evidence" value="ECO:0007669"/>
    <property type="project" value="TreeGrafter"/>
</dbReference>
<feature type="region of interest" description="Disordered" evidence="4">
    <location>
        <begin position="48"/>
        <end position="111"/>
    </location>
</feature>
<dbReference type="InterPro" id="IPR040059">
    <property type="entry name" value="PUM3"/>
</dbReference>
<feature type="repeat" description="Pumilio" evidence="3">
    <location>
        <begin position="340"/>
        <end position="375"/>
    </location>
</feature>
<dbReference type="InterPro" id="IPR016024">
    <property type="entry name" value="ARM-type_fold"/>
</dbReference>
<evidence type="ECO:0000256" key="4">
    <source>
        <dbReference type="SAM" id="MobiDB-lite"/>
    </source>
</evidence>
<evidence type="ECO:0000313" key="6">
    <source>
        <dbReference type="Proteomes" id="UP000887581"/>
    </source>
</evidence>
<evidence type="ECO:0000313" key="7">
    <source>
        <dbReference type="WBParaSite" id="sdigi.contig3.g393.t1"/>
    </source>
</evidence>
<proteinExistence type="predicted"/>
<dbReference type="GO" id="GO:0005730">
    <property type="term" value="C:nucleolus"/>
    <property type="evidence" value="ECO:0007669"/>
    <property type="project" value="TreeGrafter"/>
</dbReference>
<feature type="compositionally biased region" description="Basic and acidic residues" evidence="4">
    <location>
        <begin position="82"/>
        <end position="100"/>
    </location>
</feature>
<feature type="compositionally biased region" description="Basic and acidic residues" evidence="4">
    <location>
        <begin position="52"/>
        <end position="69"/>
    </location>
</feature>
<evidence type="ECO:0000256" key="2">
    <source>
        <dbReference type="ARBA" id="ARBA00022884"/>
    </source>
</evidence>
<evidence type="ECO:0000259" key="5">
    <source>
        <dbReference type="PROSITE" id="PS50303"/>
    </source>
</evidence>
<name>A0A915PVW4_9BILA</name>
<dbReference type="GO" id="GO:0003729">
    <property type="term" value="F:mRNA binding"/>
    <property type="evidence" value="ECO:0007669"/>
    <property type="project" value="TreeGrafter"/>
</dbReference>
<evidence type="ECO:0000256" key="1">
    <source>
        <dbReference type="ARBA" id="ARBA00022737"/>
    </source>
</evidence>
<dbReference type="PROSITE" id="PS50303">
    <property type="entry name" value="PUM_HD"/>
    <property type="match status" value="1"/>
</dbReference>
<dbReference type="WBParaSite" id="sdigi.contig3.g393.t1">
    <property type="protein sequence ID" value="sdigi.contig3.g393.t1"/>
    <property type="gene ID" value="sdigi.contig3.g393"/>
</dbReference>
<evidence type="ECO:0000256" key="3">
    <source>
        <dbReference type="PROSITE-ProRule" id="PRU00317"/>
    </source>
</evidence>
<dbReference type="PROSITE" id="PS50302">
    <property type="entry name" value="PUM"/>
    <property type="match status" value="1"/>
</dbReference>
<keyword evidence="6" id="KW-1185">Reference proteome</keyword>
<dbReference type="PANTHER" id="PTHR13389">
    <property type="entry name" value="PUMILIO HOMOLOG 3"/>
    <property type="match status" value="1"/>
</dbReference>
<keyword evidence="1" id="KW-0677">Repeat</keyword>
<dbReference type="PANTHER" id="PTHR13389:SF0">
    <property type="entry name" value="PUMILIO HOMOLOG 3"/>
    <property type="match status" value="1"/>
</dbReference>